<dbReference type="EC" id="6.3.5.-" evidence="3"/>
<dbReference type="GO" id="GO:0016874">
    <property type="term" value="F:ligase activity"/>
    <property type="evidence" value="ECO:0007669"/>
    <property type="project" value="UniProtKB-KW"/>
</dbReference>
<dbReference type="Proteomes" id="UP000053096">
    <property type="component" value="Unassembled WGS sequence"/>
</dbReference>
<keyword evidence="3" id="KW-0808">Transferase</keyword>
<dbReference type="SUPFAM" id="SSF75304">
    <property type="entry name" value="Amidase signature (AS) enzymes"/>
    <property type="match status" value="1"/>
</dbReference>
<evidence type="ECO:0000313" key="2">
    <source>
        <dbReference type="EMBL" id="ANY14575.1"/>
    </source>
</evidence>
<organism evidence="3 4">
    <name type="scientific">Bordetella pseudohinzii</name>
    <dbReference type="NCBI Taxonomy" id="1331258"/>
    <lineage>
        <taxon>Bacteria</taxon>
        <taxon>Pseudomonadati</taxon>
        <taxon>Pseudomonadota</taxon>
        <taxon>Betaproteobacteria</taxon>
        <taxon>Burkholderiales</taxon>
        <taxon>Alcaligenaceae</taxon>
        <taxon>Bordetella</taxon>
    </lineage>
</organism>
<dbReference type="InterPro" id="IPR036928">
    <property type="entry name" value="AS_sf"/>
</dbReference>
<reference evidence="2 5" key="2">
    <citation type="submission" date="2016-07" db="EMBL/GenBank/DDBJ databases">
        <title>Complete genome sequences of Bordetella pseudohinzii.</title>
        <authorList>
            <person name="Spilker T."/>
            <person name="Darrah R."/>
            <person name="LiPuma J.J."/>
        </authorList>
    </citation>
    <scope>NUCLEOTIDE SEQUENCE [LARGE SCALE GENOMIC DNA]</scope>
    <source>
        <strain evidence="2 5">HI4681</strain>
    </source>
</reference>
<dbReference type="AlphaFoldDB" id="A0A0M7E692"/>
<evidence type="ECO:0000313" key="3">
    <source>
        <dbReference type="EMBL" id="CUI62543.1"/>
    </source>
</evidence>
<dbReference type="Pfam" id="PF01425">
    <property type="entry name" value="Amidase"/>
    <property type="match status" value="1"/>
</dbReference>
<evidence type="ECO:0000313" key="4">
    <source>
        <dbReference type="Proteomes" id="UP000053096"/>
    </source>
</evidence>
<proteinExistence type="predicted"/>
<dbReference type="KEGG" id="bpdz:BBN53_00915"/>
<gene>
    <name evidence="3" type="primary">gatA_2</name>
    <name evidence="2" type="ORF">BBN53_00915</name>
    <name evidence="3" type="ORF">ERS370011_01467</name>
</gene>
<keyword evidence="5" id="KW-1185">Reference proteome</keyword>
<dbReference type="InterPro" id="IPR023631">
    <property type="entry name" value="Amidase_dom"/>
</dbReference>
<sequence>MTSPESGLPFTDTAGAWVPHGRFRLAPSGTGPLDGLRFAAKDLFDVAGHATGAGNPDWLATHAPAQATSPVIARLLAAGAELHGKTITDELAYSIQGENVHYGTPLNTRAPDRVPGGSSSGSAAAVAAGLVDFALGTDTGGSTRVPASYCGLWGLRTTHGLVSAEHMVPLSPLFDTVTWLAADASVFERVGQTLLPEPAGLAWSSAVVLSDACIQADAVFQPLLRAVARTLETGLGLPVGNAPASDTDLEQWRQTYVTVSAYDAWQTHGDWVTRVQPAFGAAVAGRWKMAAAVSAQAAAQASAEQARLRAQIHALLGRDTVAVLPSASSVAISRTADPLTVDQIRANTFRITSIAGLAGLPQVNIPFVGADGLPAGVSLLGPAGSDLALIRLAVAVGRQLAAIGAEAQPSAALAAMAK</sequence>
<name>A0A0M7E692_9BORD</name>
<accession>A0A0M7E692</accession>
<dbReference type="GO" id="GO:0016740">
    <property type="term" value="F:transferase activity"/>
    <property type="evidence" value="ECO:0007669"/>
    <property type="project" value="UniProtKB-KW"/>
</dbReference>
<protein>
    <submittedName>
        <fullName evidence="2">Amidase</fullName>
    </submittedName>
    <submittedName>
        <fullName evidence="3">Glutamyl-tRNA(Gln) amidotransferase subunit A</fullName>
        <ecNumber evidence="3">6.3.5.-</ecNumber>
    </submittedName>
</protein>
<dbReference type="RefSeq" id="WP_048025974.1">
    <property type="nucleotide sequence ID" value="NZ_CAJGUP010000210.1"/>
</dbReference>
<dbReference type="NCBIfam" id="NF006169">
    <property type="entry name" value="PRK08310.1"/>
    <property type="match status" value="1"/>
</dbReference>
<dbReference type="Gene3D" id="3.90.1300.10">
    <property type="entry name" value="Amidase signature (AS) domain"/>
    <property type="match status" value="1"/>
</dbReference>
<dbReference type="EMBL" id="CP016440">
    <property type="protein sequence ID" value="ANY14575.1"/>
    <property type="molecule type" value="Genomic_DNA"/>
</dbReference>
<dbReference type="OrthoDB" id="8576090at2"/>
<dbReference type="Proteomes" id="UP000092950">
    <property type="component" value="Chromosome"/>
</dbReference>
<evidence type="ECO:0000313" key="5">
    <source>
        <dbReference type="Proteomes" id="UP000092950"/>
    </source>
</evidence>
<dbReference type="PANTHER" id="PTHR46310">
    <property type="entry name" value="AMIDASE 1"/>
    <property type="match status" value="1"/>
</dbReference>
<reference evidence="3 4" key="1">
    <citation type="submission" date="2015-09" db="EMBL/GenBank/DDBJ databases">
        <authorList>
            <person name="Jackson K.R."/>
            <person name="Lunt B.L."/>
            <person name="Fisher J.N.B."/>
            <person name="Gardner A.V."/>
            <person name="Bailey M.E."/>
            <person name="Deus L.M."/>
            <person name="Earl A.S."/>
            <person name="Gibby P.D."/>
            <person name="Hartmann K.A."/>
            <person name="Liu J.E."/>
            <person name="Manci A.M."/>
            <person name="Nielsen D.A."/>
            <person name="Solomon M.B."/>
            <person name="Breakwell D.P."/>
            <person name="Burnett S.H."/>
            <person name="Grose J.H."/>
        </authorList>
    </citation>
    <scope>NUCLEOTIDE SEQUENCE [LARGE SCALE GENOMIC DNA]</scope>
    <source>
        <strain evidence="3 4">2789STDY5608636</strain>
    </source>
</reference>
<feature type="domain" description="Amidase" evidence="1">
    <location>
        <begin position="30"/>
        <end position="190"/>
    </location>
</feature>
<dbReference type="PANTHER" id="PTHR46310:SF7">
    <property type="entry name" value="AMIDASE 1"/>
    <property type="match status" value="1"/>
</dbReference>
<keyword evidence="3" id="KW-0436">Ligase</keyword>
<dbReference type="EMBL" id="CYTV01000003">
    <property type="protein sequence ID" value="CUI62543.1"/>
    <property type="molecule type" value="Genomic_DNA"/>
</dbReference>
<evidence type="ECO:0000259" key="1">
    <source>
        <dbReference type="Pfam" id="PF01425"/>
    </source>
</evidence>